<dbReference type="PANTHER" id="PTHR34599:SF1">
    <property type="entry name" value="PHOSPHATIDIC ACID PHOSPHATASE TYPE 2_HALOPEROXIDASE DOMAIN-CONTAINING PROTEIN"/>
    <property type="match status" value="1"/>
</dbReference>
<keyword evidence="3" id="KW-0560">Oxidoreductase</keyword>
<name>A0A6A6G5D6_9PEZI</name>
<dbReference type="InterPro" id="IPR036938">
    <property type="entry name" value="PAP2/HPO_sf"/>
</dbReference>
<dbReference type="Pfam" id="PF17897">
    <property type="entry name" value="VCPO_N"/>
    <property type="match status" value="1"/>
</dbReference>
<dbReference type="CDD" id="cd03398">
    <property type="entry name" value="PAP2_haloperoxidase"/>
    <property type="match status" value="1"/>
</dbReference>
<sequence length="601" mass="65571">MATTVPSLPPSTSLPLNPNSFPVLPPTEEPAFYNENIILFWNFAAIDLNRLSTTLGGPGAAPTAASRFLGILHIAINDAYFAVRPDNSGVNTTYLRPGATPASLALPDSTGAFDPLLAVSGAANTVLLALYTTPSASVARSSTQALNLYLSSVVDRYRVQFGVSLDTLSPSYRFGVAVGNAVLQLLSIPAGQPGFDQDSYRPKRGINDTTLEYKFDSDPTNPVRIVPVDPNNAGGPQMSMEVFNSPFYGFTANRVAVQGVVNGVPNQHIIADPPVGFGVNNVDEYQASVEETIRLGGAPFQNTTLRSPSQTVDGYFWAYDGSNLIGNPIRLYNQLLRKIAVDRRPTTPLNSEECNADFARLFALANAAMADAGIFCWQEKYTFEFWRPLSGVRNDDGPLGDPFFLTLGSPETNNNGISFKPPFPAYPSGHATFGGALFQSIRLYYKRRDHLAFADDEADNISFEYVSDELNGVNRDLRVPYNPNQPIQEQLGTVRTRVVTKFSSLWEAIFSNAISRIYLGVHWRFDAFAPQDILNSNTVLPSGNSDFKDPNQIRYETMGTRADRPGQFFPVGGVPLGIGIANDIFQSNLQPTPAALQPQRR</sequence>
<proteinExistence type="predicted"/>
<evidence type="ECO:0000313" key="3">
    <source>
        <dbReference type="EMBL" id="KAF2220995.1"/>
    </source>
</evidence>
<gene>
    <name evidence="3" type="ORF">BDZ85DRAFT_266114</name>
</gene>
<feature type="domain" description="Phosphatidic acid phosphatase type 2/haloperoxidase" evidence="1">
    <location>
        <begin position="402"/>
        <end position="529"/>
    </location>
</feature>
<organism evidence="3 4">
    <name type="scientific">Elsinoe ampelina</name>
    <dbReference type="NCBI Taxonomy" id="302913"/>
    <lineage>
        <taxon>Eukaryota</taxon>
        <taxon>Fungi</taxon>
        <taxon>Dikarya</taxon>
        <taxon>Ascomycota</taxon>
        <taxon>Pezizomycotina</taxon>
        <taxon>Dothideomycetes</taxon>
        <taxon>Dothideomycetidae</taxon>
        <taxon>Myriangiales</taxon>
        <taxon>Elsinoaceae</taxon>
        <taxon>Elsinoe</taxon>
    </lineage>
</organism>
<evidence type="ECO:0000259" key="1">
    <source>
        <dbReference type="Pfam" id="PF01569"/>
    </source>
</evidence>
<dbReference type="GO" id="GO:0004601">
    <property type="term" value="F:peroxidase activity"/>
    <property type="evidence" value="ECO:0007669"/>
    <property type="project" value="UniProtKB-KW"/>
</dbReference>
<dbReference type="InterPro" id="IPR016119">
    <property type="entry name" value="Br/Cl_peroxidase_C"/>
</dbReference>
<dbReference type="SUPFAM" id="SSF48317">
    <property type="entry name" value="Acid phosphatase/Vanadium-dependent haloperoxidase"/>
    <property type="match status" value="1"/>
</dbReference>
<dbReference type="AlphaFoldDB" id="A0A6A6G5D6"/>
<dbReference type="InterPro" id="IPR041067">
    <property type="entry name" value="VCPO_N"/>
</dbReference>
<keyword evidence="3" id="KW-0575">Peroxidase</keyword>
<evidence type="ECO:0000313" key="4">
    <source>
        <dbReference type="Proteomes" id="UP000799538"/>
    </source>
</evidence>
<feature type="domain" description="Vanadium chloroperoxidase N-terminal" evidence="2">
    <location>
        <begin position="24"/>
        <end position="254"/>
    </location>
</feature>
<dbReference type="InterPro" id="IPR052559">
    <property type="entry name" value="V-haloperoxidase"/>
</dbReference>
<reference evidence="4" key="1">
    <citation type="journal article" date="2020" name="Stud. Mycol.">
        <title>101 Dothideomycetes genomes: A test case for predicting lifestyles and emergence of pathogens.</title>
        <authorList>
            <person name="Haridas S."/>
            <person name="Albert R."/>
            <person name="Binder M."/>
            <person name="Bloem J."/>
            <person name="LaButti K."/>
            <person name="Salamov A."/>
            <person name="Andreopoulos B."/>
            <person name="Baker S."/>
            <person name="Barry K."/>
            <person name="Bills G."/>
            <person name="Bluhm B."/>
            <person name="Cannon C."/>
            <person name="Castanera R."/>
            <person name="Culley D."/>
            <person name="Daum C."/>
            <person name="Ezra D."/>
            <person name="Gonzalez J."/>
            <person name="Henrissat B."/>
            <person name="Kuo A."/>
            <person name="Liang C."/>
            <person name="Lipzen A."/>
            <person name="Lutzoni F."/>
            <person name="Magnuson J."/>
            <person name="Mondo S."/>
            <person name="Nolan M."/>
            <person name="Ohm R."/>
            <person name="Pangilinan J."/>
            <person name="Park H.-J."/>
            <person name="Ramirez L."/>
            <person name="Alfaro M."/>
            <person name="Sun H."/>
            <person name="Tritt A."/>
            <person name="Yoshinaga Y."/>
            <person name="Zwiers L.-H."/>
            <person name="Turgeon B."/>
            <person name="Goodwin S."/>
            <person name="Spatafora J."/>
            <person name="Crous P."/>
            <person name="Grigoriev I."/>
        </authorList>
    </citation>
    <scope>NUCLEOTIDE SEQUENCE [LARGE SCALE GENOMIC DNA]</scope>
    <source>
        <strain evidence="4">CECT 20119</strain>
    </source>
</reference>
<dbReference type="Pfam" id="PF01569">
    <property type="entry name" value="PAP2"/>
    <property type="match status" value="1"/>
</dbReference>
<dbReference type="Proteomes" id="UP000799538">
    <property type="component" value="Unassembled WGS sequence"/>
</dbReference>
<dbReference type="Gene3D" id="1.10.606.10">
    <property type="entry name" value="Vanadium-containing Chloroperoxidase, domain 2"/>
    <property type="match status" value="1"/>
</dbReference>
<dbReference type="PANTHER" id="PTHR34599">
    <property type="entry name" value="PEROXIDASE-RELATED"/>
    <property type="match status" value="1"/>
</dbReference>
<dbReference type="InterPro" id="IPR000326">
    <property type="entry name" value="PAP2/HPO"/>
</dbReference>
<accession>A0A6A6G5D6</accession>
<protein>
    <submittedName>
        <fullName evidence="3">Putative vanadium chloroperoxidase</fullName>
    </submittedName>
</protein>
<keyword evidence="4" id="KW-1185">Reference proteome</keyword>
<dbReference type="Gene3D" id="1.20.144.10">
    <property type="entry name" value="Phosphatidic acid phosphatase type 2/haloperoxidase"/>
    <property type="match status" value="1"/>
</dbReference>
<evidence type="ECO:0000259" key="2">
    <source>
        <dbReference type="Pfam" id="PF17897"/>
    </source>
</evidence>
<dbReference type="OrthoDB" id="9997027at2759"/>
<dbReference type="EMBL" id="ML992511">
    <property type="protein sequence ID" value="KAF2220995.1"/>
    <property type="molecule type" value="Genomic_DNA"/>
</dbReference>